<dbReference type="CDD" id="cd16461">
    <property type="entry name" value="RING-H2_EL5-like"/>
    <property type="match status" value="1"/>
</dbReference>
<dbReference type="OrthoDB" id="8062037at2759"/>
<feature type="domain" description="RING-type" evidence="4">
    <location>
        <begin position="96"/>
        <end position="138"/>
    </location>
</feature>
<name>A0A218XRT5_PUNGR</name>
<dbReference type="AlphaFoldDB" id="A0A218XRT5"/>
<keyword evidence="3" id="KW-0472">Membrane</keyword>
<feature type="region of interest" description="Disordered" evidence="2">
    <location>
        <begin position="151"/>
        <end position="173"/>
    </location>
</feature>
<dbReference type="InterPro" id="IPR001841">
    <property type="entry name" value="Znf_RING"/>
</dbReference>
<reference evidence="5" key="2">
    <citation type="submission" date="2017-06" db="EMBL/GenBank/DDBJ databases">
        <title>The pomegranate genome and the genomics of punicalagin biosynthesis.</title>
        <authorList>
            <person name="Xu C."/>
        </authorList>
    </citation>
    <scope>NUCLEOTIDE SEQUENCE [LARGE SCALE GENOMIC DNA]</scope>
    <source>
        <tissue evidence="5">Fresh leaf</tissue>
    </source>
</reference>
<keyword evidence="8" id="KW-1185">Reference proteome</keyword>
<accession>A0A218XRT5</accession>
<dbReference type="SUPFAM" id="SSF57850">
    <property type="entry name" value="RING/U-box"/>
    <property type="match status" value="1"/>
</dbReference>
<organism evidence="5 7">
    <name type="scientific">Punica granatum</name>
    <name type="common">Pomegranate</name>
    <dbReference type="NCBI Taxonomy" id="22663"/>
    <lineage>
        <taxon>Eukaryota</taxon>
        <taxon>Viridiplantae</taxon>
        <taxon>Streptophyta</taxon>
        <taxon>Embryophyta</taxon>
        <taxon>Tracheophyta</taxon>
        <taxon>Spermatophyta</taxon>
        <taxon>Magnoliopsida</taxon>
        <taxon>eudicotyledons</taxon>
        <taxon>Gunneridae</taxon>
        <taxon>Pentapetalae</taxon>
        <taxon>rosids</taxon>
        <taxon>malvids</taxon>
        <taxon>Myrtales</taxon>
        <taxon>Lythraceae</taxon>
        <taxon>Punica</taxon>
    </lineage>
</organism>
<evidence type="ECO:0000256" key="3">
    <source>
        <dbReference type="SAM" id="Phobius"/>
    </source>
</evidence>
<keyword evidence="1" id="KW-0863">Zinc-finger</keyword>
<feature type="transmembrane region" description="Helical" evidence="3">
    <location>
        <begin position="6"/>
        <end position="28"/>
    </location>
</feature>
<keyword evidence="1" id="KW-0862">Zinc</keyword>
<keyword evidence="1" id="KW-0479">Metal-binding</keyword>
<evidence type="ECO:0000313" key="6">
    <source>
        <dbReference type="EMBL" id="PKI43013.1"/>
    </source>
</evidence>
<gene>
    <name evidence="5" type="ORF">CDL15_Pgr022786</name>
    <name evidence="6" type="ORF">CRG98_036591</name>
</gene>
<evidence type="ECO:0000313" key="7">
    <source>
        <dbReference type="Proteomes" id="UP000197138"/>
    </source>
</evidence>
<dbReference type="PANTHER" id="PTHR46719">
    <property type="entry name" value="TRANSCRIPTION FACTOR C2H2 FAMILY-RELATED"/>
    <property type="match status" value="1"/>
</dbReference>
<protein>
    <recommendedName>
        <fullName evidence="4">RING-type domain-containing protein</fullName>
    </recommendedName>
</protein>
<proteinExistence type="predicted"/>
<dbReference type="PROSITE" id="PS50089">
    <property type="entry name" value="ZF_RING_2"/>
    <property type="match status" value="1"/>
</dbReference>
<keyword evidence="3" id="KW-1133">Transmembrane helix</keyword>
<comment type="caution">
    <text evidence="5">The sequence shown here is derived from an EMBL/GenBank/DDBJ whole genome shotgun (WGS) entry which is preliminary data.</text>
</comment>
<sequence>MSTINGILPPLGVLLFLTVIVLLSYFYARRRQDSDTSVRLAGASAPSDHDSTDGDDDEDRELGLDEATILSYPKLQYSQAAKDVGEADLDDSNNTCPVCLLDYQETDTVRVLPECKHFFHHTCVDPWLKLHSTCPICREQLIRVTDFHGDGISSPGSTRRQESNPSFTVFMRP</sequence>
<dbReference type="GeneID" id="116187178"/>
<feature type="region of interest" description="Disordered" evidence="2">
    <location>
        <begin position="38"/>
        <end position="60"/>
    </location>
</feature>
<evidence type="ECO:0000256" key="2">
    <source>
        <dbReference type="SAM" id="MobiDB-lite"/>
    </source>
</evidence>
<dbReference type="EMBL" id="PGOL01003099">
    <property type="protein sequence ID" value="PKI43013.1"/>
    <property type="molecule type" value="Genomic_DNA"/>
</dbReference>
<dbReference type="InterPro" id="IPR013083">
    <property type="entry name" value="Znf_RING/FYVE/PHD"/>
</dbReference>
<dbReference type="Gene3D" id="3.30.40.10">
    <property type="entry name" value="Zinc/RING finger domain, C3HC4 (zinc finger)"/>
    <property type="match status" value="1"/>
</dbReference>
<evidence type="ECO:0000256" key="1">
    <source>
        <dbReference type="PROSITE-ProRule" id="PRU00175"/>
    </source>
</evidence>
<dbReference type="InterPro" id="IPR045899">
    <property type="entry name" value="ATL71-like"/>
</dbReference>
<evidence type="ECO:0000313" key="8">
    <source>
        <dbReference type="Proteomes" id="UP000233551"/>
    </source>
</evidence>
<reference evidence="7" key="1">
    <citation type="journal article" date="2017" name="Plant J.">
        <title>The pomegranate (Punica granatum L.) genome and the genomics of punicalagin biosynthesis.</title>
        <authorList>
            <person name="Qin G."/>
            <person name="Xu C."/>
            <person name="Ming R."/>
            <person name="Tang H."/>
            <person name="Guyot R."/>
            <person name="Kramer E.M."/>
            <person name="Hu Y."/>
            <person name="Yi X."/>
            <person name="Qi Y."/>
            <person name="Xu X."/>
            <person name="Gao Z."/>
            <person name="Pan H."/>
            <person name="Jian J."/>
            <person name="Tian Y."/>
            <person name="Yue Z."/>
            <person name="Xu Y."/>
        </authorList>
    </citation>
    <scope>NUCLEOTIDE SEQUENCE [LARGE SCALE GENOMIC DNA]</scope>
    <source>
        <strain evidence="7">cv. Dabenzi</strain>
    </source>
</reference>
<evidence type="ECO:0000313" key="5">
    <source>
        <dbReference type="EMBL" id="OWM87673.1"/>
    </source>
</evidence>
<dbReference type="GO" id="GO:0008270">
    <property type="term" value="F:zinc ion binding"/>
    <property type="evidence" value="ECO:0007669"/>
    <property type="project" value="UniProtKB-KW"/>
</dbReference>
<dbReference type="Proteomes" id="UP000233551">
    <property type="component" value="Unassembled WGS sequence"/>
</dbReference>
<dbReference type="Pfam" id="PF13639">
    <property type="entry name" value="zf-RING_2"/>
    <property type="match status" value="1"/>
</dbReference>
<dbReference type="SMART" id="SM00184">
    <property type="entry name" value="RING"/>
    <property type="match status" value="1"/>
</dbReference>
<dbReference type="PANTHER" id="PTHR46719:SF7">
    <property type="entry name" value="RING-H2 FINGER PROTEIN ATL71-RELATED"/>
    <property type="match status" value="1"/>
</dbReference>
<dbReference type="STRING" id="22663.A0A218XRT5"/>
<evidence type="ECO:0000259" key="4">
    <source>
        <dbReference type="PROSITE" id="PS50089"/>
    </source>
</evidence>
<reference evidence="6 8" key="3">
    <citation type="submission" date="2017-11" db="EMBL/GenBank/DDBJ databases">
        <title>De-novo sequencing of pomegranate (Punica granatum L.) genome.</title>
        <authorList>
            <person name="Akparov Z."/>
            <person name="Amiraslanov A."/>
            <person name="Hajiyeva S."/>
            <person name="Abbasov M."/>
            <person name="Kaur K."/>
            <person name="Hamwieh A."/>
            <person name="Solovyev V."/>
            <person name="Salamov A."/>
            <person name="Braich B."/>
            <person name="Kosarev P."/>
            <person name="Mahmoud A."/>
            <person name="Hajiyev E."/>
            <person name="Babayeva S."/>
            <person name="Izzatullayeva V."/>
            <person name="Mammadov A."/>
            <person name="Mammadov A."/>
            <person name="Sharifova S."/>
            <person name="Ojaghi J."/>
            <person name="Eynullazada K."/>
            <person name="Bayramov B."/>
            <person name="Abdulazimova A."/>
            <person name="Shahmuradov I."/>
        </authorList>
    </citation>
    <scope>NUCLEOTIDE SEQUENCE [LARGE SCALE GENOMIC DNA]</scope>
    <source>
        <strain evidence="6">AG2017</strain>
        <strain evidence="8">cv. AG2017</strain>
        <tissue evidence="6">Leaf</tissue>
    </source>
</reference>
<dbReference type="Proteomes" id="UP000197138">
    <property type="component" value="Unassembled WGS sequence"/>
</dbReference>
<dbReference type="EMBL" id="MTKT01000813">
    <property type="protein sequence ID" value="OWM87673.1"/>
    <property type="molecule type" value="Genomic_DNA"/>
</dbReference>
<feature type="compositionally biased region" description="Polar residues" evidence="2">
    <location>
        <begin position="154"/>
        <end position="167"/>
    </location>
</feature>
<keyword evidence="3" id="KW-0812">Transmembrane</keyword>